<organism evidence="3 4">
    <name type="scientific">Arthrobacter sulfonylureivorans</name>
    <dbReference type="NCBI Taxonomy" id="2486855"/>
    <lineage>
        <taxon>Bacteria</taxon>
        <taxon>Bacillati</taxon>
        <taxon>Actinomycetota</taxon>
        <taxon>Actinomycetes</taxon>
        <taxon>Micrococcales</taxon>
        <taxon>Micrococcaceae</taxon>
        <taxon>Arthrobacter</taxon>
    </lineage>
</organism>
<dbReference type="InterPro" id="IPR051910">
    <property type="entry name" value="ComF/GntX_DNA_util-trans"/>
</dbReference>
<protein>
    <submittedName>
        <fullName evidence="3">ComF family protein</fullName>
    </submittedName>
</protein>
<name>A0ABY3WHA0_9MICC</name>
<dbReference type="InterPro" id="IPR000836">
    <property type="entry name" value="PRTase_dom"/>
</dbReference>
<dbReference type="CDD" id="cd06223">
    <property type="entry name" value="PRTases_typeI"/>
    <property type="match status" value="1"/>
</dbReference>
<reference evidence="3 4" key="1">
    <citation type="submission" date="2022-03" db="EMBL/GenBank/DDBJ databases">
        <title>Isotopic signatures of nitrous oxide derived from detoxification processes.</title>
        <authorList>
            <person name="Behrendt U."/>
            <person name="Buchen C."/>
            <person name="Well R."/>
            <person name="Ulrich A."/>
            <person name="Rohe L."/>
            <person name="Kolb S."/>
            <person name="Schloter M."/>
            <person name="Horn M.A."/>
            <person name="Augustin J."/>
        </authorList>
    </citation>
    <scope>NUCLEOTIDE SEQUENCE [LARGE SCALE GENOMIC DNA]</scope>
    <source>
        <strain evidence="3 4">S4-C24</strain>
    </source>
</reference>
<proteinExistence type="inferred from homology"/>
<feature type="domain" description="Phosphoribosyltransferase" evidence="2">
    <location>
        <begin position="215"/>
        <end position="264"/>
    </location>
</feature>
<dbReference type="SUPFAM" id="SSF53271">
    <property type="entry name" value="PRTase-like"/>
    <property type="match status" value="1"/>
</dbReference>
<evidence type="ECO:0000256" key="1">
    <source>
        <dbReference type="ARBA" id="ARBA00008007"/>
    </source>
</evidence>
<dbReference type="PANTHER" id="PTHR47505">
    <property type="entry name" value="DNA UTILIZATION PROTEIN YHGH"/>
    <property type="match status" value="1"/>
</dbReference>
<dbReference type="Gene3D" id="3.40.50.2020">
    <property type="match status" value="1"/>
</dbReference>
<keyword evidence="4" id="KW-1185">Reference proteome</keyword>
<gene>
    <name evidence="3" type="ORF">MNQ99_06865</name>
</gene>
<dbReference type="InterPro" id="IPR029057">
    <property type="entry name" value="PRTase-like"/>
</dbReference>
<evidence type="ECO:0000313" key="4">
    <source>
        <dbReference type="Proteomes" id="UP000829069"/>
    </source>
</evidence>
<accession>A0ABY3WHA0</accession>
<dbReference type="EMBL" id="CP093326">
    <property type="protein sequence ID" value="UNK47059.1"/>
    <property type="molecule type" value="Genomic_DNA"/>
</dbReference>
<dbReference type="PANTHER" id="PTHR47505:SF1">
    <property type="entry name" value="DNA UTILIZATION PROTEIN YHGH"/>
    <property type="match status" value="1"/>
</dbReference>
<comment type="similarity">
    <text evidence="1">Belongs to the ComF/GntX family.</text>
</comment>
<evidence type="ECO:0000259" key="2">
    <source>
        <dbReference type="Pfam" id="PF00156"/>
    </source>
</evidence>
<evidence type="ECO:0000313" key="3">
    <source>
        <dbReference type="EMBL" id="UNK47059.1"/>
    </source>
</evidence>
<sequence>MRTTAELGGWLDQLYFSRAGQALRVWSGQFGRLLLPTDCVACGAPDHVLCAACRQRLRRSALRPVAVEEAAESLPLDEAGQPLPVTAGGPYRRELSQAVLAFKNHGRTELAPVLAVALAGALDAAAERAGRPAGAALVQVPARGISRRRRGYDPLQLLLARLERQGLLPAGLQLLPAVRPVGSGKRLMRWTSPVGQKSLGRTARQRNVAGSMAVPPRYVPLVAGRGCLLVDDVLTTGATMAELARALRAAGGVPLGGAVLAAASAPAGHAGGPSS</sequence>
<dbReference type="Proteomes" id="UP000829069">
    <property type="component" value="Chromosome"/>
</dbReference>
<dbReference type="RefSeq" id="WP_241914897.1">
    <property type="nucleotide sequence ID" value="NZ_CP093326.1"/>
</dbReference>
<dbReference type="Pfam" id="PF00156">
    <property type="entry name" value="Pribosyltran"/>
    <property type="match status" value="1"/>
</dbReference>